<feature type="transmembrane region" description="Helical" evidence="1">
    <location>
        <begin position="939"/>
        <end position="960"/>
    </location>
</feature>
<feature type="transmembrane region" description="Helical" evidence="1">
    <location>
        <begin position="838"/>
        <end position="856"/>
    </location>
</feature>
<reference evidence="2 3" key="1">
    <citation type="submission" date="2017-11" db="EMBL/GenBank/DDBJ databases">
        <title>Genome-resolved metagenomics identifies genetic mobility, metabolic interactions, and unexpected diversity in perchlorate-reducing communities.</title>
        <authorList>
            <person name="Barnum T.P."/>
            <person name="Figueroa I.A."/>
            <person name="Carlstrom C.I."/>
            <person name="Lucas L.N."/>
            <person name="Engelbrektson A.L."/>
            <person name="Coates J.D."/>
        </authorList>
    </citation>
    <scope>NUCLEOTIDE SEQUENCE [LARGE SCALE GENOMIC DNA]</scope>
    <source>
        <strain evidence="2">BM706</strain>
    </source>
</reference>
<feature type="transmembrane region" description="Helical" evidence="1">
    <location>
        <begin position="12"/>
        <end position="29"/>
    </location>
</feature>
<dbReference type="Pfam" id="PF00873">
    <property type="entry name" value="ACR_tran"/>
    <property type="match status" value="1"/>
</dbReference>
<dbReference type="EMBL" id="PKTG01000116">
    <property type="protein sequence ID" value="PLX16350.1"/>
    <property type="molecule type" value="Genomic_DNA"/>
</dbReference>
<evidence type="ECO:0000313" key="2">
    <source>
        <dbReference type="EMBL" id="PLX16350.1"/>
    </source>
</evidence>
<dbReference type="Gene3D" id="3.30.70.1430">
    <property type="entry name" value="Multidrug efflux transporter AcrB pore domain"/>
    <property type="match status" value="2"/>
</dbReference>
<dbReference type="InterPro" id="IPR001036">
    <property type="entry name" value="Acrflvin-R"/>
</dbReference>
<feature type="transmembrane region" description="Helical" evidence="1">
    <location>
        <begin position="358"/>
        <end position="377"/>
    </location>
</feature>
<evidence type="ECO:0000313" key="3">
    <source>
        <dbReference type="Proteomes" id="UP000234857"/>
    </source>
</evidence>
<dbReference type="PANTHER" id="PTHR32063:SF0">
    <property type="entry name" value="SWARMING MOTILITY PROTEIN SWRC"/>
    <property type="match status" value="1"/>
</dbReference>
<organism evidence="2 3">
    <name type="scientific">Muiribacterium halophilum</name>
    <dbReference type="NCBI Taxonomy" id="2053465"/>
    <lineage>
        <taxon>Bacteria</taxon>
        <taxon>Candidatus Muiribacteriota</taxon>
        <taxon>Candidatus Muiribacteriia</taxon>
        <taxon>Candidatus Muiribacteriales</taxon>
        <taxon>Candidatus Muiribacteriaceae</taxon>
        <taxon>Candidatus Muiribacterium</taxon>
    </lineage>
</organism>
<feature type="transmembrane region" description="Helical" evidence="1">
    <location>
        <begin position="334"/>
        <end position="351"/>
    </location>
</feature>
<dbReference type="Gene3D" id="3.30.2090.10">
    <property type="entry name" value="Multidrug efflux transporter AcrB TolC docking domain, DN and DC subdomains"/>
    <property type="match status" value="2"/>
</dbReference>
<protein>
    <submittedName>
        <fullName evidence="2">Multidrug ABC transporter</fullName>
    </submittedName>
</protein>
<dbReference type="SUPFAM" id="SSF82714">
    <property type="entry name" value="Multidrug efflux transporter AcrB TolC docking domain, DN and DC subdomains"/>
    <property type="match status" value="2"/>
</dbReference>
<dbReference type="Proteomes" id="UP000234857">
    <property type="component" value="Unassembled WGS sequence"/>
</dbReference>
<accession>A0A2N5ZCG0</accession>
<sequence>MSLPELSIKKPITILMIVVALFFIGYLSLNALNIDLFPNIDFPVAFIQAVYPGVDPAEMENIVTIPIEDEISTVSNIDKIDSYSVEGFSQIVVQFKWGQDIDFGAIDLREKTDIAKRELPRDIENVTVSKFDINSQPVMSISVSGGTNLVDLRTIVDEEVKPAIERVEGVGAAEVSGGLEREIHVNVNPDLLEELGIPIGDIVKALSSDNMNVPSGDLTDGQFKYLIRTEGEVEDVREIGNIPVKQIGPAIIKISDVAQVVDTYKDITSIGRMNGKPSVNISIKKESGANPVEVSDGVQAALKDLKKNRFKDLEFAIGRDGSDFIRDSINMVKSNALTGALLATIVLFLFLKNFRSTIIIAIAIPVSIIATFSMMYLKEGMTLNLMTLGGLALGIGMLLDNSIVVLENVYRHFVENPNKDNEVNSKEGSEEVSMPVLASTLTTIAVFAPIGFVPDVVGEIFFNLSLSIVFALISSYFVAFTVIPALSARFLKVGSNEKESKEPLFGKIKEIYSKFLYWIISSKKRLGIYFVSVIACFFISILLFPPSEFFPKMDRGMFTIDVKLAEGTTIEKVDKVCKSIEKQLGEIKEVQKVVTSISLGSANFLITMSPVDERNITTEYAMNVMREKVKEIPNIKEISFSEPKMGPGGGKPIQINVYGEEFDKIEFYCKEIYNKIKDVDGLKDLTDGVNRGRPEVKIHINRDKIRDLGFNLSEIAMAVRTSVYGSIASKFKEFNKEFDIRVKLEDKYTDSVKKLQNLRILHKGKVFVLSDVADLDLSYGYTSIERKDKRRKLTVESDLSGRPMGAIIKEIMPKLKEINFEPGYSAEFGGDEEDRKKAFINLGIALIAAIFLVYMIMASQFESLVEPFIIMFTIPLSVIGVVLFLNIFNFSFSVTAIIGIIMLAGIVVNNGILLVDYINLLRKSGTGSMNDAIISAGLIRIRPIFMTASTTILGMLPLALGIGAGSDFYQPLAITVVGGLVFSTFLTLTFIPVTYIIVEGIREYFKNFFNRVFKKARV</sequence>
<keyword evidence="1" id="KW-1133">Transmembrane helix</keyword>
<feature type="transmembrane region" description="Helical" evidence="1">
    <location>
        <begin position="894"/>
        <end position="918"/>
    </location>
</feature>
<dbReference type="SUPFAM" id="SSF82866">
    <property type="entry name" value="Multidrug efflux transporter AcrB transmembrane domain"/>
    <property type="match status" value="2"/>
</dbReference>
<dbReference type="SUPFAM" id="SSF82693">
    <property type="entry name" value="Multidrug efflux transporter AcrB pore domain, PN1, PN2, PC1 and PC2 subdomains"/>
    <property type="match status" value="3"/>
</dbReference>
<dbReference type="Gene3D" id="3.30.70.1320">
    <property type="entry name" value="Multidrug efflux transporter AcrB pore domain like"/>
    <property type="match status" value="1"/>
</dbReference>
<dbReference type="InterPro" id="IPR027463">
    <property type="entry name" value="AcrB_DN_DC_subdom"/>
</dbReference>
<dbReference type="Gene3D" id="1.20.1640.10">
    <property type="entry name" value="Multidrug efflux transporter AcrB transmembrane domain"/>
    <property type="match status" value="2"/>
</dbReference>
<feature type="transmembrane region" description="Helical" evidence="1">
    <location>
        <begin position="868"/>
        <end position="888"/>
    </location>
</feature>
<keyword evidence="1" id="KW-0472">Membrane</keyword>
<dbReference type="GO" id="GO:0005886">
    <property type="term" value="C:plasma membrane"/>
    <property type="evidence" value="ECO:0007669"/>
    <property type="project" value="TreeGrafter"/>
</dbReference>
<feature type="transmembrane region" description="Helical" evidence="1">
    <location>
        <begin position="972"/>
        <end position="998"/>
    </location>
</feature>
<gene>
    <name evidence="2" type="ORF">C0601_10295</name>
</gene>
<dbReference type="PANTHER" id="PTHR32063">
    <property type="match status" value="1"/>
</dbReference>
<feature type="transmembrane region" description="Helical" evidence="1">
    <location>
        <begin position="436"/>
        <end position="454"/>
    </location>
</feature>
<comment type="caution">
    <text evidence="2">The sequence shown here is derived from an EMBL/GenBank/DDBJ whole genome shotgun (WGS) entry which is preliminary data.</text>
</comment>
<keyword evidence="1" id="KW-0812">Transmembrane</keyword>
<dbReference type="GO" id="GO:0042910">
    <property type="term" value="F:xenobiotic transmembrane transporter activity"/>
    <property type="evidence" value="ECO:0007669"/>
    <property type="project" value="TreeGrafter"/>
</dbReference>
<proteinExistence type="predicted"/>
<dbReference type="Gene3D" id="3.30.70.1440">
    <property type="entry name" value="Multidrug efflux transporter AcrB pore domain"/>
    <property type="match status" value="1"/>
</dbReference>
<evidence type="ECO:0000256" key="1">
    <source>
        <dbReference type="SAM" id="Phobius"/>
    </source>
</evidence>
<name>A0A2N5ZCG0_MUIH1</name>
<dbReference type="PRINTS" id="PR00702">
    <property type="entry name" value="ACRIFLAVINRP"/>
</dbReference>
<dbReference type="AlphaFoldDB" id="A0A2N5ZCG0"/>
<feature type="transmembrane region" description="Helical" evidence="1">
    <location>
        <begin position="526"/>
        <end position="544"/>
    </location>
</feature>
<feature type="transmembrane region" description="Helical" evidence="1">
    <location>
        <begin position="460"/>
        <end position="483"/>
    </location>
</feature>